<name>A0A1M5EY64_9FLAO</name>
<dbReference type="EMBL" id="FQUX01000008">
    <property type="protein sequence ID" value="SHF84240.1"/>
    <property type="molecule type" value="Genomic_DNA"/>
</dbReference>
<sequence>MRVMLNLAFRTAKNLGHPIWKSWPTYPDKVREMYKMLFNWELTLERPLWQLERKYEGLAAERMDSSRKVKSEKIIKNVKN</sequence>
<reference evidence="2" key="1">
    <citation type="submission" date="2016-11" db="EMBL/GenBank/DDBJ databases">
        <authorList>
            <person name="Varghese N."/>
            <person name="Submissions S."/>
        </authorList>
    </citation>
    <scope>NUCLEOTIDE SEQUENCE [LARGE SCALE GENOMIC DNA]</scope>
    <source>
        <strain evidence="2">DSM 17539</strain>
    </source>
</reference>
<dbReference type="AlphaFoldDB" id="A0A1M5EY64"/>
<gene>
    <name evidence="1" type="ORF">SAMN03080594_10863</name>
</gene>
<protein>
    <submittedName>
        <fullName evidence="1">Uncharacterized protein</fullName>
    </submittedName>
</protein>
<evidence type="ECO:0000313" key="2">
    <source>
        <dbReference type="Proteomes" id="UP000184406"/>
    </source>
</evidence>
<evidence type="ECO:0000313" key="1">
    <source>
        <dbReference type="EMBL" id="SHF84240.1"/>
    </source>
</evidence>
<proteinExistence type="predicted"/>
<organism evidence="1 2">
    <name type="scientific">Arenibacter palladensis</name>
    <dbReference type="NCBI Taxonomy" id="237373"/>
    <lineage>
        <taxon>Bacteria</taxon>
        <taxon>Pseudomonadati</taxon>
        <taxon>Bacteroidota</taxon>
        <taxon>Flavobacteriia</taxon>
        <taxon>Flavobacteriales</taxon>
        <taxon>Flavobacteriaceae</taxon>
        <taxon>Arenibacter</taxon>
    </lineage>
</organism>
<accession>A0A1M5EY64</accession>
<dbReference type="Proteomes" id="UP000184406">
    <property type="component" value="Unassembled WGS sequence"/>
</dbReference>
<keyword evidence="2" id="KW-1185">Reference proteome</keyword>